<evidence type="ECO:0000256" key="1">
    <source>
        <dbReference type="SAM" id="Phobius"/>
    </source>
</evidence>
<feature type="transmembrane region" description="Helical" evidence="1">
    <location>
        <begin position="113"/>
        <end position="135"/>
    </location>
</feature>
<evidence type="ECO:0000313" key="3">
    <source>
        <dbReference type="Proteomes" id="UP000002198"/>
    </source>
</evidence>
<accession>Q6NF07</accession>
<dbReference type="HOGENOM" id="CLU_1710168_0_0_11"/>
<dbReference type="AlphaFoldDB" id="Q6NF07"/>
<protein>
    <submittedName>
        <fullName evidence="2">Membrane protein</fullName>
    </submittedName>
</protein>
<dbReference type="KEGG" id="cdi:DIP2102"/>
<reference evidence="2 3" key="1">
    <citation type="journal article" date="2003" name="Nucleic Acids Res.">
        <title>The complete genome sequence and analysis of Corynebacterium diphtheriae NCTC13129.</title>
        <authorList>
            <person name="Cerdeno-Tarraga A.M."/>
            <person name="Efstratiou A."/>
            <person name="Dover L.G."/>
            <person name="Holden M.T.G."/>
            <person name="Pallen M."/>
            <person name="Bentley S.D."/>
            <person name="Besra G.S."/>
            <person name="Churcher C."/>
            <person name="James K.D."/>
            <person name="De Zoysa A."/>
            <person name="Chillingworth T."/>
            <person name="Cronin A."/>
            <person name="Dowd L."/>
            <person name="Feltwell T."/>
            <person name="Hamlin N."/>
            <person name="Holroyd S."/>
            <person name="Jagels K."/>
            <person name="Moule S."/>
            <person name="Quail M.A."/>
            <person name="Rabbinowitsch E."/>
            <person name="Rutherford K."/>
            <person name="Thomson N.R."/>
            <person name="Unwin L."/>
            <person name="Whitehead S."/>
            <person name="Barrell B.G.Parkhill.J."/>
        </authorList>
    </citation>
    <scope>NUCLEOTIDE SEQUENCE [LARGE SCALE GENOMIC DNA]</scope>
    <source>
        <strain evidence="3">ATCC 700971 / NCTC 13129 / Biotype gravis</strain>
    </source>
</reference>
<dbReference type="STRING" id="257309.DIP2102"/>
<keyword evidence="1" id="KW-0812">Transmembrane</keyword>
<keyword evidence="1" id="KW-0472">Membrane</keyword>
<evidence type="ECO:0000313" key="2">
    <source>
        <dbReference type="EMBL" id="CAE50632.1"/>
    </source>
</evidence>
<feature type="transmembrane region" description="Helical" evidence="1">
    <location>
        <begin position="76"/>
        <end position="101"/>
    </location>
</feature>
<sequence>MEVPSIFYCPIDLPMKEVCFPMVKNWILSIILNLFFWLLALMLITVYDDYLTELVPVHFGRGGRPDAWEVRTSLNVYRWAILSIFSISLGIFSVLLLPAWARSRKPKLKFVEFLGFAVFRVSLIYSYLFCLMFISVSFENLFFMIPLLVIMIAFVFIFSIPIVLSIALIMSDRK</sequence>
<dbReference type="Proteomes" id="UP000002198">
    <property type="component" value="Chromosome"/>
</dbReference>
<organism evidence="2 3">
    <name type="scientific">Corynebacterium diphtheriae (strain ATCC 700971 / NCTC 13129 / Biotype gravis)</name>
    <dbReference type="NCBI Taxonomy" id="257309"/>
    <lineage>
        <taxon>Bacteria</taxon>
        <taxon>Bacillati</taxon>
        <taxon>Actinomycetota</taxon>
        <taxon>Actinomycetes</taxon>
        <taxon>Mycobacteriales</taxon>
        <taxon>Corynebacteriaceae</taxon>
        <taxon>Corynebacterium</taxon>
    </lineage>
</organism>
<name>Q6NF07_CORDI</name>
<feature type="transmembrane region" description="Helical" evidence="1">
    <location>
        <begin position="26"/>
        <end position="47"/>
    </location>
</feature>
<dbReference type="EMBL" id="BX248360">
    <property type="protein sequence ID" value="CAE50632.1"/>
    <property type="molecule type" value="Genomic_DNA"/>
</dbReference>
<gene>
    <name evidence="2" type="ordered locus">DIP2102</name>
</gene>
<keyword evidence="1" id="KW-1133">Transmembrane helix</keyword>
<proteinExistence type="predicted"/>
<keyword evidence="3" id="KW-1185">Reference proteome</keyword>
<feature type="transmembrane region" description="Helical" evidence="1">
    <location>
        <begin position="141"/>
        <end position="169"/>
    </location>
</feature>